<keyword evidence="4" id="KW-1133">Transmembrane helix</keyword>
<dbReference type="GO" id="GO:0004016">
    <property type="term" value="F:adenylate cyclase activity"/>
    <property type="evidence" value="ECO:0007669"/>
    <property type="project" value="TreeGrafter"/>
</dbReference>
<dbReference type="SUPFAM" id="SSF55073">
    <property type="entry name" value="Nucleotide cyclase"/>
    <property type="match status" value="1"/>
</dbReference>
<dbReference type="GO" id="GO:0005886">
    <property type="term" value="C:plasma membrane"/>
    <property type="evidence" value="ECO:0007669"/>
    <property type="project" value="TreeGrafter"/>
</dbReference>
<dbReference type="CDD" id="cd07302">
    <property type="entry name" value="CHD"/>
    <property type="match status" value="1"/>
</dbReference>
<keyword evidence="5" id="KW-0472">Membrane</keyword>
<keyword evidence="2" id="KW-0812">Transmembrane</keyword>
<dbReference type="InterPro" id="IPR001054">
    <property type="entry name" value="A/G_cyclase"/>
</dbReference>
<dbReference type="SMART" id="SM00044">
    <property type="entry name" value="CYCc"/>
    <property type="match status" value="1"/>
</dbReference>
<evidence type="ECO:0000256" key="6">
    <source>
        <dbReference type="ARBA" id="ARBA00023239"/>
    </source>
</evidence>
<dbReference type="AlphaFoldDB" id="A0A086LTK7"/>
<keyword evidence="6" id="KW-0456">Lyase</keyword>
<reference evidence="8 9" key="1">
    <citation type="submission" date="2014-05" db="EMBL/GenBank/DDBJ databases">
        <authorList>
            <person name="Sibley D."/>
            <person name="Venepally P."/>
            <person name="Karamycheva S."/>
            <person name="Hadjithomas M."/>
            <person name="Khan A."/>
            <person name="Brunk B."/>
            <person name="Roos D."/>
            <person name="Caler E."/>
            <person name="Lorenzi H."/>
        </authorList>
    </citation>
    <scope>NUCLEOTIDE SEQUENCE [LARGE SCALE GENOMIC DNA]</scope>
    <source>
        <strain evidence="8 9">RUB</strain>
    </source>
</reference>
<dbReference type="Proteomes" id="UP000028834">
    <property type="component" value="Unassembled WGS sequence"/>
</dbReference>
<organism evidence="8 9">
    <name type="scientific">Toxoplasma gondii RUB</name>
    <dbReference type="NCBI Taxonomy" id="935652"/>
    <lineage>
        <taxon>Eukaryota</taxon>
        <taxon>Sar</taxon>
        <taxon>Alveolata</taxon>
        <taxon>Apicomplexa</taxon>
        <taxon>Conoidasida</taxon>
        <taxon>Coccidia</taxon>
        <taxon>Eucoccidiorida</taxon>
        <taxon>Eimeriorina</taxon>
        <taxon>Sarcocystidae</taxon>
        <taxon>Toxoplasma</taxon>
    </lineage>
</organism>
<evidence type="ECO:0000256" key="1">
    <source>
        <dbReference type="ARBA" id="ARBA00004370"/>
    </source>
</evidence>
<evidence type="ECO:0000256" key="4">
    <source>
        <dbReference type="ARBA" id="ARBA00022989"/>
    </source>
</evidence>
<dbReference type="PANTHER" id="PTHR11920">
    <property type="entry name" value="GUANYLYL CYCLASE"/>
    <property type="match status" value="1"/>
</dbReference>
<name>A0A086LTK7_TOXGO</name>
<evidence type="ECO:0000256" key="5">
    <source>
        <dbReference type="ARBA" id="ARBA00023136"/>
    </source>
</evidence>
<dbReference type="InterPro" id="IPR050401">
    <property type="entry name" value="Cyclic_nucleotide_synthase"/>
</dbReference>
<evidence type="ECO:0000256" key="3">
    <source>
        <dbReference type="ARBA" id="ARBA00022741"/>
    </source>
</evidence>
<gene>
    <name evidence="8" type="ORF">TGRUB_432200</name>
</gene>
<dbReference type="Pfam" id="PF00211">
    <property type="entry name" value="Guanylate_cyc"/>
    <property type="match status" value="1"/>
</dbReference>
<dbReference type="PROSITE" id="PS50125">
    <property type="entry name" value="GUANYLATE_CYCLASE_2"/>
    <property type="match status" value="1"/>
</dbReference>
<evidence type="ECO:0000313" key="9">
    <source>
        <dbReference type="Proteomes" id="UP000028834"/>
    </source>
</evidence>
<dbReference type="GO" id="GO:0007168">
    <property type="term" value="P:receptor guanylyl cyclase signaling pathway"/>
    <property type="evidence" value="ECO:0007669"/>
    <property type="project" value="TreeGrafter"/>
</dbReference>
<dbReference type="PANTHER" id="PTHR11920:SF335">
    <property type="entry name" value="GUANYLATE CYCLASE"/>
    <property type="match status" value="1"/>
</dbReference>
<evidence type="ECO:0000259" key="7">
    <source>
        <dbReference type="PROSITE" id="PS50125"/>
    </source>
</evidence>
<dbReference type="VEuPathDB" id="ToxoDB:TGRUB_432200"/>
<proteinExistence type="predicted"/>
<evidence type="ECO:0000256" key="2">
    <source>
        <dbReference type="ARBA" id="ARBA00022692"/>
    </source>
</evidence>
<comment type="subcellular location">
    <subcellularLocation>
        <location evidence="1">Membrane</location>
    </subcellularLocation>
</comment>
<dbReference type="Gene3D" id="3.30.70.1230">
    <property type="entry name" value="Nucleotide cyclase"/>
    <property type="match status" value="1"/>
</dbReference>
<dbReference type="GO" id="GO:0001653">
    <property type="term" value="F:peptide receptor activity"/>
    <property type="evidence" value="ECO:0007669"/>
    <property type="project" value="TreeGrafter"/>
</dbReference>
<dbReference type="GO" id="GO:0000166">
    <property type="term" value="F:nucleotide binding"/>
    <property type="evidence" value="ECO:0007669"/>
    <property type="project" value="UniProtKB-KW"/>
</dbReference>
<evidence type="ECO:0000313" key="8">
    <source>
        <dbReference type="EMBL" id="KFG59975.1"/>
    </source>
</evidence>
<sequence length="155" mass="17660">MLLFVSAYCKEYIDRLTFYVNEHAKTTESRATQLLNDMLPKQVLEEFQQDKLKLAYLHENVTFLFADICGFTSWAKGVDACEVVTMLQKLFAKFDKDSTKFGLYKLCTIGDAYVAVSEPVTAENAVRDCLSTVPENELVEPYRYGIACVQVCMHI</sequence>
<dbReference type="EMBL" id="AFYV02002037">
    <property type="protein sequence ID" value="KFG59975.1"/>
    <property type="molecule type" value="Genomic_DNA"/>
</dbReference>
<dbReference type="InterPro" id="IPR029787">
    <property type="entry name" value="Nucleotide_cyclase"/>
</dbReference>
<keyword evidence="3" id="KW-0547">Nucleotide-binding</keyword>
<comment type="caution">
    <text evidence="8">The sequence shown here is derived from an EMBL/GenBank/DDBJ whole genome shotgun (WGS) entry which is preliminary data.</text>
</comment>
<accession>A0A086LTK7</accession>
<protein>
    <submittedName>
        <fullName evidence="8">Guanylate cyclase</fullName>
    </submittedName>
</protein>
<feature type="domain" description="Guanylate cyclase" evidence="7">
    <location>
        <begin position="62"/>
        <end position="117"/>
    </location>
</feature>
<dbReference type="GO" id="GO:0004383">
    <property type="term" value="F:guanylate cyclase activity"/>
    <property type="evidence" value="ECO:0007669"/>
    <property type="project" value="TreeGrafter"/>
</dbReference>
<dbReference type="GO" id="GO:0035556">
    <property type="term" value="P:intracellular signal transduction"/>
    <property type="evidence" value="ECO:0007669"/>
    <property type="project" value="InterPro"/>
</dbReference>